<protein>
    <submittedName>
        <fullName evidence="6">Gamma-D-glutamyl-L-lysine endopeptidase</fullName>
        <ecNumber evidence="6">3.4.-.-</ecNumber>
    </submittedName>
</protein>
<keyword evidence="2" id="KW-0645">Protease</keyword>
<dbReference type="InterPro" id="IPR038765">
    <property type="entry name" value="Papain-like_cys_pep_sf"/>
</dbReference>
<evidence type="ECO:0000256" key="3">
    <source>
        <dbReference type="ARBA" id="ARBA00022801"/>
    </source>
</evidence>
<dbReference type="GO" id="GO:0008234">
    <property type="term" value="F:cysteine-type peptidase activity"/>
    <property type="evidence" value="ECO:0007669"/>
    <property type="project" value="UniProtKB-KW"/>
</dbReference>
<accession>A0A5J4R7F0</accession>
<dbReference type="PROSITE" id="PS51257">
    <property type="entry name" value="PROKAR_LIPOPROTEIN"/>
    <property type="match status" value="1"/>
</dbReference>
<dbReference type="InterPro" id="IPR000064">
    <property type="entry name" value="NLP_P60_dom"/>
</dbReference>
<dbReference type="PANTHER" id="PTHR47053:SF1">
    <property type="entry name" value="MUREIN DD-ENDOPEPTIDASE MEPH-RELATED"/>
    <property type="match status" value="1"/>
</dbReference>
<evidence type="ECO:0000313" key="6">
    <source>
        <dbReference type="EMBL" id="KAA6329244.1"/>
    </source>
</evidence>
<reference evidence="6" key="1">
    <citation type="submission" date="2019-03" db="EMBL/GenBank/DDBJ databases">
        <title>Single cell metagenomics reveals metabolic interactions within the superorganism composed of flagellate Streblomastix strix and complex community of Bacteroidetes bacteria on its surface.</title>
        <authorList>
            <person name="Treitli S.C."/>
            <person name="Kolisko M."/>
            <person name="Husnik F."/>
            <person name="Keeling P."/>
            <person name="Hampl V."/>
        </authorList>
    </citation>
    <scope>NUCLEOTIDE SEQUENCE</scope>
    <source>
        <strain evidence="6">STM</strain>
    </source>
</reference>
<dbReference type="PANTHER" id="PTHR47053">
    <property type="entry name" value="MUREIN DD-ENDOPEPTIDASE MEPH-RELATED"/>
    <property type="match status" value="1"/>
</dbReference>
<dbReference type="Gene3D" id="3.90.1720.10">
    <property type="entry name" value="endopeptidase domain like (from Nostoc punctiforme)"/>
    <property type="match status" value="1"/>
</dbReference>
<evidence type="ECO:0000256" key="2">
    <source>
        <dbReference type="ARBA" id="ARBA00022670"/>
    </source>
</evidence>
<dbReference type="PROSITE" id="PS51935">
    <property type="entry name" value="NLPC_P60"/>
    <property type="match status" value="1"/>
</dbReference>
<keyword evidence="4" id="KW-0788">Thiol protease</keyword>
<dbReference type="Pfam" id="PF18348">
    <property type="entry name" value="SH3_16"/>
    <property type="match status" value="1"/>
</dbReference>
<evidence type="ECO:0000256" key="1">
    <source>
        <dbReference type="ARBA" id="ARBA00007074"/>
    </source>
</evidence>
<feature type="domain" description="NlpC/P60" evidence="5">
    <location>
        <begin position="243"/>
        <end position="377"/>
    </location>
</feature>
<proteinExistence type="inferred from homology"/>
<comment type="caution">
    <text evidence="6">The sequence shown here is derived from an EMBL/GenBank/DDBJ whole genome shotgun (WGS) entry which is preliminary data.</text>
</comment>
<evidence type="ECO:0000259" key="5">
    <source>
        <dbReference type="PROSITE" id="PS51935"/>
    </source>
</evidence>
<dbReference type="InterPro" id="IPR051202">
    <property type="entry name" value="Peptidase_C40"/>
</dbReference>
<dbReference type="Gene3D" id="2.30.30.40">
    <property type="entry name" value="SH3 Domains"/>
    <property type="match status" value="2"/>
</dbReference>
<evidence type="ECO:0000256" key="4">
    <source>
        <dbReference type="ARBA" id="ARBA00022807"/>
    </source>
</evidence>
<comment type="similarity">
    <text evidence="1">Belongs to the peptidase C40 family.</text>
</comment>
<dbReference type="EC" id="3.4.-.-" evidence="6"/>
<dbReference type="SUPFAM" id="SSF54001">
    <property type="entry name" value="Cysteine proteinases"/>
    <property type="match status" value="1"/>
</dbReference>
<organism evidence="6">
    <name type="scientific">termite gut metagenome</name>
    <dbReference type="NCBI Taxonomy" id="433724"/>
    <lineage>
        <taxon>unclassified sequences</taxon>
        <taxon>metagenomes</taxon>
        <taxon>organismal metagenomes</taxon>
    </lineage>
</organism>
<dbReference type="GO" id="GO:0006508">
    <property type="term" value="P:proteolysis"/>
    <property type="evidence" value="ECO:0007669"/>
    <property type="project" value="UniProtKB-KW"/>
</dbReference>
<dbReference type="Pfam" id="PF00877">
    <property type="entry name" value="NLPC_P60"/>
    <property type="match status" value="1"/>
</dbReference>
<dbReference type="EMBL" id="SNRY01001678">
    <property type="protein sequence ID" value="KAA6329244.1"/>
    <property type="molecule type" value="Genomic_DNA"/>
</dbReference>
<gene>
    <name evidence="6" type="ORF">EZS27_021930</name>
</gene>
<name>A0A5J4R7F0_9ZZZZ</name>
<dbReference type="InterPro" id="IPR041382">
    <property type="entry name" value="SH3_16"/>
</dbReference>
<keyword evidence="3 6" id="KW-0378">Hydrolase</keyword>
<sequence length="401" mass="45515">MKKHLLYSFLIFLVAACTSKETKFEVAFQELKSSIQKQYVPDKRVEIWDVDYRFAEGQITLKGITTSPEAKKALIIGLEAKNYQVTDSLQLLPDESVLEGKIYGIVNLSVCNIRIESDFSSEMVTQALLGMPVKVLQHNEWYRIQTPDNYIGWVHRTGIVPMTKQEYNEWNTSEKLIVTSHYGFAYESPDATSQPVSDVVAGDRLRWEGLESNFYKVSYPDGRKAYIAKSIAKPEKEWRISLTQDAESIIRTARSLMGIPYLWAGTSSKGVDCSGFVRTVLYLHDIIIPRDASQQAYVGEHIDIAPDFSNLQPGDLLFFGRPAADGKKERIIHVAIYTGNKRFIHSQGYVQTGSFDKEDSDFDEYNLNRLLFAGRILPSVAKSNNSEINTTLTNPYYQPQE</sequence>
<dbReference type="AlphaFoldDB" id="A0A5J4R7F0"/>